<dbReference type="RefSeq" id="WP_171741236.1">
    <property type="nucleotide sequence ID" value="NZ_CP053435.1"/>
</dbReference>
<dbReference type="InterPro" id="IPR012347">
    <property type="entry name" value="Ferritin-like"/>
</dbReference>
<evidence type="ECO:0000313" key="3">
    <source>
        <dbReference type="Proteomes" id="UP000502756"/>
    </source>
</evidence>
<evidence type="ECO:0000259" key="1">
    <source>
        <dbReference type="Pfam" id="PF13628"/>
    </source>
</evidence>
<dbReference type="Gene3D" id="1.20.1260.10">
    <property type="match status" value="1"/>
</dbReference>
<dbReference type="Proteomes" id="UP000502756">
    <property type="component" value="Chromosome"/>
</dbReference>
<protein>
    <submittedName>
        <fullName evidence="2">DUF4142 domain-containing protein</fullName>
    </submittedName>
</protein>
<organism evidence="2 3">
    <name type="scientific">Spirosoma taeanense</name>
    <dbReference type="NCBI Taxonomy" id="2735870"/>
    <lineage>
        <taxon>Bacteria</taxon>
        <taxon>Pseudomonadati</taxon>
        <taxon>Bacteroidota</taxon>
        <taxon>Cytophagia</taxon>
        <taxon>Cytophagales</taxon>
        <taxon>Cytophagaceae</taxon>
        <taxon>Spirosoma</taxon>
    </lineage>
</organism>
<dbReference type="PANTHER" id="PTHR38593:SF1">
    <property type="entry name" value="BLR2558 PROTEIN"/>
    <property type="match status" value="1"/>
</dbReference>
<sequence length="196" mass="21814">MKSNRVTALLLVGLILNYGCSSRNDSTEKAEKINAERIDKQAVAISSDAKDEAKGVTKNMVELANSSQTEYELSKLAVQKASNPQVKILARQIMTDHQQGDRELQNLAKLMNVVLPVGLSNDSKNQVGRLSDMRTSTEFDLQYLDYMTSVNDDALDIADDLRDDAPTDAVKTYAKKVLNNDKKHKEQAKQLRKALD</sequence>
<name>A0A6M5YB51_9BACT</name>
<reference evidence="2 3" key="1">
    <citation type="submission" date="2020-05" db="EMBL/GenBank/DDBJ databases">
        <title>Genome sequencing of Spirosoma sp. TS118.</title>
        <authorList>
            <person name="Lee J.-H."/>
            <person name="Jeong S."/>
            <person name="Zhao L."/>
            <person name="Jung J.-H."/>
            <person name="Kim M.-K."/>
            <person name="Lim S."/>
        </authorList>
    </citation>
    <scope>NUCLEOTIDE SEQUENCE [LARGE SCALE GENOMIC DNA]</scope>
    <source>
        <strain evidence="2 3">TS118</strain>
    </source>
</reference>
<dbReference type="AlphaFoldDB" id="A0A6M5YB51"/>
<proteinExistence type="predicted"/>
<dbReference type="Pfam" id="PF13628">
    <property type="entry name" value="DUF4142"/>
    <property type="match status" value="1"/>
</dbReference>
<dbReference type="EMBL" id="CP053435">
    <property type="protein sequence ID" value="QJW91388.1"/>
    <property type="molecule type" value="Genomic_DNA"/>
</dbReference>
<accession>A0A6M5YB51</accession>
<keyword evidence="3" id="KW-1185">Reference proteome</keyword>
<dbReference type="KEGG" id="stae:HNV11_19395"/>
<dbReference type="PANTHER" id="PTHR38593">
    <property type="entry name" value="BLR2558 PROTEIN"/>
    <property type="match status" value="1"/>
</dbReference>
<dbReference type="InterPro" id="IPR025419">
    <property type="entry name" value="DUF4142"/>
</dbReference>
<gene>
    <name evidence="2" type="ORF">HNV11_19395</name>
</gene>
<feature type="domain" description="DUF4142" evidence="1">
    <location>
        <begin position="60"/>
        <end position="191"/>
    </location>
</feature>
<evidence type="ECO:0000313" key="2">
    <source>
        <dbReference type="EMBL" id="QJW91388.1"/>
    </source>
</evidence>